<name>A0A381VZ22_9ZZZZ</name>
<evidence type="ECO:0000256" key="2">
    <source>
        <dbReference type="ARBA" id="ARBA00023136"/>
    </source>
</evidence>
<dbReference type="AlphaFoldDB" id="A0A381VZ22"/>
<dbReference type="InterPro" id="IPR011047">
    <property type="entry name" value="Quinoprotein_ADH-like_sf"/>
</dbReference>
<evidence type="ECO:0000259" key="4">
    <source>
        <dbReference type="Pfam" id="PF13360"/>
    </source>
</evidence>
<keyword evidence="3" id="KW-0998">Cell outer membrane</keyword>
<evidence type="ECO:0000313" key="5">
    <source>
        <dbReference type="EMBL" id="SVA45462.1"/>
    </source>
</evidence>
<accession>A0A381VZ22</accession>
<dbReference type="PANTHER" id="PTHR34512:SF30">
    <property type="entry name" value="OUTER MEMBRANE PROTEIN ASSEMBLY FACTOR BAMB"/>
    <property type="match status" value="1"/>
</dbReference>
<dbReference type="InterPro" id="IPR017687">
    <property type="entry name" value="BamB"/>
</dbReference>
<dbReference type="InterPro" id="IPR015943">
    <property type="entry name" value="WD40/YVTN_repeat-like_dom_sf"/>
</dbReference>
<dbReference type="NCBIfam" id="TIGR03300">
    <property type="entry name" value="assembly_YfgL"/>
    <property type="match status" value="1"/>
</dbReference>
<dbReference type="InterPro" id="IPR002372">
    <property type="entry name" value="PQQ_rpt_dom"/>
</dbReference>
<keyword evidence="2" id="KW-0472">Membrane</keyword>
<dbReference type="Gene3D" id="2.130.10.10">
    <property type="entry name" value="YVTN repeat-like/Quinoprotein amine dehydrogenase"/>
    <property type="match status" value="1"/>
</dbReference>
<reference evidence="5" key="1">
    <citation type="submission" date="2018-05" db="EMBL/GenBank/DDBJ databases">
        <authorList>
            <person name="Lanie J.A."/>
            <person name="Ng W.-L."/>
            <person name="Kazmierczak K.M."/>
            <person name="Andrzejewski T.M."/>
            <person name="Davidsen T.M."/>
            <person name="Wayne K.J."/>
            <person name="Tettelin H."/>
            <person name="Glass J.I."/>
            <person name="Rusch D."/>
            <person name="Podicherti R."/>
            <person name="Tsui H.-C.T."/>
            <person name="Winkler M.E."/>
        </authorList>
    </citation>
    <scope>NUCLEOTIDE SEQUENCE</scope>
</reference>
<dbReference type="SUPFAM" id="SSF50998">
    <property type="entry name" value="Quinoprotein alcohol dehydrogenase-like"/>
    <property type="match status" value="1"/>
</dbReference>
<dbReference type="Pfam" id="PF13360">
    <property type="entry name" value="PQQ_2"/>
    <property type="match status" value="1"/>
</dbReference>
<sequence>MLGGCELFGGGDDDPIESPAELTEFDATLTVRELWSIKVGDGAEALRLGLAPATDGARIFAGSHSGQAAAFDSRGGQSHWDVRTDLALAAGPSYGDGAVVFGTSDGELLALNAETGEERWVQEIGSEILAPPSIGSGVVVVRTVDGRLQGFSVIDGRELWSVEQTVPSLTMRGNTAPHVTGSVVVTGFDNGRLGAYEISSGDPRWEVAVATPTGRTELERLVDISAGLQVVGNDVYAVSYHGRAVGVALETGLLLWQQELSSHSGLGADWNSVYVTDEFSEVVALDRNRGTLRWRQDALRLRDVTAPTPYGNSIVVGDLEGYLHWLNPSDGNLLARVRAASQRIAAAPLVVGGNLFIQSDDGTVAAFTVVADE</sequence>
<proteinExistence type="inferred from homology"/>
<dbReference type="InterPro" id="IPR018391">
    <property type="entry name" value="PQQ_b-propeller_rpt"/>
</dbReference>
<feature type="domain" description="Pyrrolo-quinoline quinone repeat" evidence="4">
    <location>
        <begin position="66"/>
        <end position="296"/>
    </location>
</feature>
<keyword evidence="1" id="KW-0732">Signal</keyword>
<organism evidence="5">
    <name type="scientific">marine metagenome</name>
    <dbReference type="NCBI Taxonomy" id="408172"/>
    <lineage>
        <taxon>unclassified sequences</taxon>
        <taxon>metagenomes</taxon>
        <taxon>ecological metagenomes</taxon>
    </lineage>
</organism>
<protein>
    <recommendedName>
        <fullName evidence="4">Pyrrolo-quinoline quinone repeat domain-containing protein</fullName>
    </recommendedName>
</protein>
<evidence type="ECO:0000256" key="1">
    <source>
        <dbReference type="ARBA" id="ARBA00022729"/>
    </source>
</evidence>
<dbReference type="SMART" id="SM00564">
    <property type="entry name" value="PQQ"/>
    <property type="match status" value="6"/>
</dbReference>
<evidence type="ECO:0000256" key="3">
    <source>
        <dbReference type="ARBA" id="ARBA00023237"/>
    </source>
</evidence>
<dbReference type="HAMAP" id="MF_00923">
    <property type="entry name" value="OM_assembly_BamB"/>
    <property type="match status" value="1"/>
</dbReference>
<dbReference type="PANTHER" id="PTHR34512">
    <property type="entry name" value="CELL SURFACE PROTEIN"/>
    <property type="match status" value="1"/>
</dbReference>
<dbReference type="EMBL" id="UINC01010200">
    <property type="protein sequence ID" value="SVA45462.1"/>
    <property type="molecule type" value="Genomic_DNA"/>
</dbReference>
<gene>
    <name evidence="5" type="ORF">METZ01_LOCUS98316</name>
</gene>